<sequence>MMKKFRFFSSPRTFGNWTFRALLLICLFFVLYFSLSISFPSSSLSFNLPTISYAASSVYAQHLENLRHVFYHTMDRQLAGVRDIALVHLPCTADSDNFLSILGQWQYLKERNISVRYQSCPRHFNLSVANATINQLHPLYSAVLHAAPIKGHPFNLNDFVSSSEPSLDSIRRLKLRSFPVNYPFFVDEQMQHALEAMRHHPDAYLISSRITEDTRYARSGAGTFTFAPDSSISYLSHIDHFQQPKMSKYSASLILSKDHSVPIAGSRNIKYPWTLHFWGPEQDRKIITANSTLVEQAGQVLEYAQPLLSETPYFITDKFQLHLLATYANLKHVYIINDYESEFGKYELDWLQALHSKGNVAVAKNLYSAMLIVDNWLRGT</sequence>
<evidence type="ECO:0000313" key="1">
    <source>
        <dbReference type="EMBL" id="EPY50337.1"/>
    </source>
</evidence>
<protein>
    <submittedName>
        <fullName evidence="1">PvGal biosynthesis protein Pvg5</fullName>
    </submittedName>
</protein>
<dbReference type="HOGENOM" id="CLU_727920_0_0_1"/>
<dbReference type="GeneID" id="25035428"/>
<dbReference type="OrthoDB" id="5358071at2759"/>
<evidence type="ECO:0000313" key="2">
    <source>
        <dbReference type="Proteomes" id="UP000015464"/>
    </source>
</evidence>
<dbReference type="RefSeq" id="XP_013024823.1">
    <property type="nucleotide sequence ID" value="XM_013169369.1"/>
</dbReference>
<keyword evidence="2" id="KW-1185">Reference proteome</keyword>
<dbReference type="STRING" id="653667.S9X077"/>
<organism evidence="1 2">
    <name type="scientific">Schizosaccharomyces cryophilus (strain OY26 / ATCC MYA-4695 / CBS 11777 / NBRC 106824 / NRRL Y48691)</name>
    <name type="common">Fission yeast</name>
    <dbReference type="NCBI Taxonomy" id="653667"/>
    <lineage>
        <taxon>Eukaryota</taxon>
        <taxon>Fungi</taxon>
        <taxon>Dikarya</taxon>
        <taxon>Ascomycota</taxon>
        <taxon>Taphrinomycotina</taxon>
        <taxon>Schizosaccharomycetes</taxon>
        <taxon>Schizosaccharomycetales</taxon>
        <taxon>Schizosaccharomycetaceae</taxon>
        <taxon>Schizosaccharomyces</taxon>
    </lineage>
</organism>
<dbReference type="EMBL" id="KE546993">
    <property type="protein sequence ID" value="EPY50337.1"/>
    <property type="molecule type" value="Genomic_DNA"/>
</dbReference>
<dbReference type="OMA" id="FITDKFQ"/>
<accession>S9X077</accession>
<dbReference type="Proteomes" id="UP000015464">
    <property type="component" value="Unassembled WGS sequence"/>
</dbReference>
<name>S9X077_SCHCR</name>
<proteinExistence type="predicted"/>
<gene>
    <name evidence="1" type="ORF">SPOG_01097</name>
</gene>
<dbReference type="AlphaFoldDB" id="S9X077"/>
<dbReference type="GO" id="GO:0051072">
    <property type="term" value="P:4,6-pyruvylated galactose residue biosynthetic process"/>
    <property type="evidence" value="ECO:0007669"/>
    <property type="project" value="EnsemblFungi"/>
</dbReference>
<reference evidence="1 2" key="1">
    <citation type="journal article" date="2011" name="Science">
        <title>Comparative functional genomics of the fission yeasts.</title>
        <authorList>
            <person name="Rhind N."/>
            <person name="Chen Z."/>
            <person name="Yassour M."/>
            <person name="Thompson D.A."/>
            <person name="Haas B.J."/>
            <person name="Habib N."/>
            <person name="Wapinski I."/>
            <person name="Roy S."/>
            <person name="Lin M.F."/>
            <person name="Heiman D.I."/>
            <person name="Young S.K."/>
            <person name="Furuya K."/>
            <person name="Guo Y."/>
            <person name="Pidoux A."/>
            <person name="Chen H.M."/>
            <person name="Robbertse B."/>
            <person name="Goldberg J.M."/>
            <person name="Aoki K."/>
            <person name="Bayne E.H."/>
            <person name="Berlin A.M."/>
            <person name="Desjardins C.A."/>
            <person name="Dobbs E."/>
            <person name="Dukaj L."/>
            <person name="Fan L."/>
            <person name="FitzGerald M.G."/>
            <person name="French C."/>
            <person name="Gujja S."/>
            <person name="Hansen K."/>
            <person name="Keifenheim D."/>
            <person name="Levin J.Z."/>
            <person name="Mosher R.A."/>
            <person name="Mueller C.A."/>
            <person name="Pfiffner J."/>
            <person name="Priest M."/>
            <person name="Russ C."/>
            <person name="Smialowska A."/>
            <person name="Swoboda P."/>
            <person name="Sykes S.M."/>
            <person name="Vaughn M."/>
            <person name="Vengrova S."/>
            <person name="Yoder R."/>
            <person name="Zeng Q."/>
            <person name="Allshire R."/>
            <person name="Baulcombe D."/>
            <person name="Birren B.W."/>
            <person name="Brown W."/>
            <person name="Ekwall K."/>
            <person name="Kellis M."/>
            <person name="Leatherwood J."/>
            <person name="Levin H."/>
            <person name="Margalit H."/>
            <person name="Martienssen R."/>
            <person name="Nieduszynski C.A."/>
            <person name="Spatafora J.W."/>
            <person name="Friedman N."/>
            <person name="Dalgaard J.Z."/>
            <person name="Baumann P."/>
            <person name="Niki H."/>
            <person name="Regev A."/>
            <person name="Nusbaum C."/>
        </authorList>
    </citation>
    <scope>NUCLEOTIDE SEQUENCE [LARGE SCALE GENOMIC DNA]</scope>
    <source>
        <strain evidence="2">OY26 / ATCC MYA-4695 / CBS 11777 / NBRC 106824 / NRRL Y48691</strain>
    </source>
</reference>